<accession>A0ABU8IZH4</accession>
<name>A0ABU8IZH4_9BURK</name>
<gene>
    <name evidence="1" type="ORF">H3V53_28575</name>
</gene>
<sequence length="75" mass="8085">MSVIAERSGCGARRIGVARLVRKTGILPALAASTALLQPMDKPARDLPLKSKFNQSGNQIAKQSIAYRTTEIMCI</sequence>
<dbReference type="RefSeq" id="WP_336600831.1">
    <property type="nucleotide sequence ID" value="NZ_JACFYJ010000063.1"/>
</dbReference>
<organism evidence="1 2">
    <name type="scientific">Paraburkholderia bengalensis</name>
    <dbReference type="NCBI Taxonomy" id="2747562"/>
    <lineage>
        <taxon>Bacteria</taxon>
        <taxon>Pseudomonadati</taxon>
        <taxon>Pseudomonadota</taxon>
        <taxon>Betaproteobacteria</taxon>
        <taxon>Burkholderiales</taxon>
        <taxon>Burkholderiaceae</taxon>
        <taxon>Paraburkholderia</taxon>
    </lineage>
</organism>
<evidence type="ECO:0000313" key="2">
    <source>
        <dbReference type="Proteomes" id="UP001386437"/>
    </source>
</evidence>
<keyword evidence="2" id="KW-1185">Reference proteome</keyword>
<reference evidence="1 2" key="1">
    <citation type="journal article" date="2022" name="Arch. Microbiol.">
        <title>Paraburkholderia bengalensis sp. nov. isolated from roots of Oryza sativa, IR64.</title>
        <authorList>
            <person name="Nag P."/>
            <person name="Mondal N."/>
            <person name="Sarkar J."/>
            <person name="Das S."/>
        </authorList>
    </citation>
    <scope>NUCLEOTIDE SEQUENCE [LARGE SCALE GENOMIC DNA]</scope>
    <source>
        <strain evidence="1 2">IR64_4_BI</strain>
    </source>
</reference>
<dbReference type="Proteomes" id="UP001386437">
    <property type="component" value="Unassembled WGS sequence"/>
</dbReference>
<protein>
    <recommendedName>
        <fullName evidence="3">Transposase</fullName>
    </recommendedName>
</protein>
<evidence type="ECO:0008006" key="3">
    <source>
        <dbReference type="Google" id="ProtNLM"/>
    </source>
</evidence>
<proteinExistence type="predicted"/>
<evidence type="ECO:0000313" key="1">
    <source>
        <dbReference type="EMBL" id="MEI6000996.1"/>
    </source>
</evidence>
<dbReference type="EMBL" id="JACFYJ010000063">
    <property type="protein sequence ID" value="MEI6000996.1"/>
    <property type="molecule type" value="Genomic_DNA"/>
</dbReference>
<comment type="caution">
    <text evidence="1">The sequence shown here is derived from an EMBL/GenBank/DDBJ whole genome shotgun (WGS) entry which is preliminary data.</text>
</comment>